<feature type="signal peptide" evidence="3">
    <location>
        <begin position="1"/>
        <end position="33"/>
    </location>
</feature>
<evidence type="ECO:0000256" key="1">
    <source>
        <dbReference type="SAM" id="MobiDB-lite"/>
    </source>
</evidence>
<dbReference type="Proteomes" id="UP000680206">
    <property type="component" value="Unassembled WGS sequence"/>
</dbReference>
<evidence type="ECO:0000256" key="2">
    <source>
        <dbReference type="SAM" id="Phobius"/>
    </source>
</evidence>
<evidence type="ECO:0000313" key="5">
    <source>
        <dbReference type="Proteomes" id="UP000680206"/>
    </source>
</evidence>
<feature type="region of interest" description="Disordered" evidence="1">
    <location>
        <begin position="310"/>
        <end position="339"/>
    </location>
</feature>
<proteinExistence type="predicted"/>
<evidence type="ECO:0000313" key="4">
    <source>
        <dbReference type="EMBL" id="MBO2463100.1"/>
    </source>
</evidence>
<evidence type="ECO:0000256" key="3">
    <source>
        <dbReference type="SAM" id="SignalP"/>
    </source>
</evidence>
<feature type="compositionally biased region" description="Basic and acidic residues" evidence="1">
    <location>
        <begin position="310"/>
        <end position="319"/>
    </location>
</feature>
<protein>
    <submittedName>
        <fullName evidence="4">Uncharacterized protein</fullName>
    </submittedName>
</protein>
<feature type="region of interest" description="Disordered" evidence="1">
    <location>
        <begin position="94"/>
        <end position="118"/>
    </location>
</feature>
<dbReference type="RefSeq" id="WP_208247965.1">
    <property type="nucleotide sequence ID" value="NZ_JAGEPF010000025.1"/>
</dbReference>
<keyword evidence="3" id="KW-0732">Signal</keyword>
<sequence>MRHRLRDRAVAAPAAPLAALVLLVSLTAPGAAAAPEAPAPKPPPPGAGGYPMLLPPATDPKDLDALKQKIPELFGNPMGLSLLEARQYFEHDPVVRRSRRRGAPKSPGQSSLDQGNPASGNVAELWFDLSRARGIPGLEGIDWDEFDQRLTNTVAAPPSAFPTITGKYAVNAVQLPYAKNPALFKQLGIAQNGRVLQFASTNIYHSLDSEQIIRARLEWAIPRVLNGLTGKPFGSKKATIYTRQVLQRSMAGAASENGFCYDTCVAATKEAQHKFSYTEYGWKGQPQASRSAAQVRAFLPLALDALQRKQSKEAEEKQKKNIGLPAGCTTTKTLGRPGRNAPAVRAMAVAALPMAKPCGGEESGLARSIASGKLGGVDFTTLQMRYMSDDAGSGGVKYAFSGQAAGSSTGQDPASGLDALTNSTADLRAWLVLDPSKFWVNLNPDEPDRIIDPALGRTDAGKALLEADYLMKRTEGRLLDPKTDLGARYWDALMNGSDKACYSSRMWIVPGDVEVREDGSSLYILKADLAVKAKAQHVANTGKLSCVSDPASDERNEQLEQRMIVPAVVKAVNTAPEYAPIRRAFLARIIAQWIRKRHQDGHRTSFDKLIGSGNLGPVQLRDGWTPRQVYDAYVHSIQNGDFTYTQTVDRGNVRVTRQLVTGGVDFSKIPMSPVSAALMNRDHPGLAGTVKASASAPATASDGSIWLGDSASSPDNGVWARTSGTVRAFVTGRTGIAAVIVVALVVVLFGIRTGSGRRRRAS</sequence>
<comment type="caution">
    <text evidence="4">The sequence shown here is derived from an EMBL/GenBank/DDBJ whole genome shotgun (WGS) entry which is preliminary data.</text>
</comment>
<feature type="compositionally biased region" description="Pro residues" evidence="1">
    <location>
        <begin position="37"/>
        <end position="46"/>
    </location>
</feature>
<dbReference type="EMBL" id="JAGEPF010000025">
    <property type="protein sequence ID" value="MBO2463100.1"/>
    <property type="molecule type" value="Genomic_DNA"/>
</dbReference>
<organism evidence="4 5">
    <name type="scientific">Actinomadura violacea</name>
    <dbReference type="NCBI Taxonomy" id="2819934"/>
    <lineage>
        <taxon>Bacteria</taxon>
        <taxon>Bacillati</taxon>
        <taxon>Actinomycetota</taxon>
        <taxon>Actinomycetes</taxon>
        <taxon>Streptosporangiales</taxon>
        <taxon>Thermomonosporaceae</taxon>
        <taxon>Actinomadura</taxon>
    </lineage>
</organism>
<keyword evidence="5" id="KW-1185">Reference proteome</keyword>
<gene>
    <name evidence="4" type="ORF">J4709_36590</name>
</gene>
<keyword evidence="2" id="KW-1133">Transmembrane helix</keyword>
<accession>A0ABS3S266</accession>
<keyword evidence="2" id="KW-0472">Membrane</keyword>
<feature type="region of interest" description="Disordered" evidence="1">
    <location>
        <begin position="32"/>
        <end position="62"/>
    </location>
</feature>
<feature type="chain" id="PRO_5046306932" evidence="3">
    <location>
        <begin position="34"/>
        <end position="762"/>
    </location>
</feature>
<feature type="transmembrane region" description="Helical" evidence="2">
    <location>
        <begin position="730"/>
        <end position="751"/>
    </location>
</feature>
<keyword evidence="2" id="KW-0812">Transmembrane</keyword>
<name>A0ABS3S266_9ACTN</name>
<feature type="compositionally biased region" description="Polar residues" evidence="1">
    <location>
        <begin position="107"/>
        <end position="118"/>
    </location>
</feature>
<reference evidence="4 5" key="1">
    <citation type="submission" date="2021-03" db="EMBL/GenBank/DDBJ databases">
        <title>Actinomadura violae sp. nov., isolated from lichen in Thailand.</title>
        <authorList>
            <person name="Kanchanasin P."/>
            <person name="Saeng-In P."/>
            <person name="Phongsopitanun W."/>
            <person name="Yuki M."/>
            <person name="Kudo T."/>
            <person name="Ohkuma M."/>
            <person name="Tanasupawat S."/>
        </authorList>
    </citation>
    <scope>NUCLEOTIDE SEQUENCE [LARGE SCALE GENOMIC DNA]</scope>
    <source>
        <strain evidence="4 5">LCR2-06</strain>
    </source>
</reference>